<evidence type="ECO:0000256" key="2">
    <source>
        <dbReference type="ARBA" id="ARBA00022801"/>
    </source>
</evidence>
<accession>A0A937JY35</accession>
<reference evidence="4" key="1">
    <citation type="submission" date="2021-01" db="EMBL/GenBank/DDBJ databases">
        <title>Fulvivirga kasyanovii gen. nov., sp nov., a novel member of the phylum Bacteroidetes isolated from seawater in a mussel farm.</title>
        <authorList>
            <person name="Zhao L.-H."/>
            <person name="Wang Z.-J."/>
        </authorList>
    </citation>
    <scope>NUCLEOTIDE SEQUENCE</scope>
    <source>
        <strain evidence="4">2943</strain>
    </source>
</reference>
<keyword evidence="5" id="KW-1185">Reference proteome</keyword>
<organism evidence="4 5">
    <name type="scientific">Fulvivirga sediminis</name>
    <dbReference type="NCBI Taxonomy" id="2803949"/>
    <lineage>
        <taxon>Bacteria</taxon>
        <taxon>Pseudomonadati</taxon>
        <taxon>Bacteroidota</taxon>
        <taxon>Cytophagia</taxon>
        <taxon>Cytophagales</taxon>
        <taxon>Fulvivirgaceae</taxon>
        <taxon>Fulvivirga</taxon>
    </lineage>
</organism>
<dbReference type="Proteomes" id="UP000659388">
    <property type="component" value="Unassembled WGS sequence"/>
</dbReference>
<dbReference type="GO" id="GO:0006633">
    <property type="term" value="P:fatty acid biosynthetic process"/>
    <property type="evidence" value="ECO:0007669"/>
    <property type="project" value="InterPro"/>
</dbReference>
<dbReference type="EMBL" id="JAESIY010000004">
    <property type="protein sequence ID" value="MBL3656063.1"/>
    <property type="molecule type" value="Genomic_DNA"/>
</dbReference>
<sequence>MNLLAHAYLSGDNTKILVGNLIGDFVKGKRYEQYAGDLKKGILLHRQIDEYTDTHPVVIQSKRRLSEKYRHYSGVIVDLFYDYFLASQWQEYHHASLEDFSSQVYQSINKLSTLIPAKANEMFGYMERGNWLLNYREVKGIDSALTGLSHRTKFLSKMEQAADDLVAFNKEFKEEFDEFFPQIKAFTEEWMRHN</sequence>
<dbReference type="PIRSF" id="PIRSF011489">
    <property type="entry name" value="DUF479"/>
    <property type="match status" value="1"/>
</dbReference>
<dbReference type="PANTHER" id="PTHR38764">
    <property type="entry name" value="ACYL CARRIER PROTEIN PHOSPHODIESTERASE"/>
    <property type="match status" value="1"/>
</dbReference>
<evidence type="ECO:0000256" key="1">
    <source>
        <dbReference type="ARBA" id="ARBA00022516"/>
    </source>
</evidence>
<keyword evidence="1" id="KW-0444">Lipid biosynthesis</keyword>
<dbReference type="Pfam" id="PF04336">
    <property type="entry name" value="ACP_PD"/>
    <property type="match status" value="1"/>
</dbReference>
<evidence type="ECO:0000313" key="4">
    <source>
        <dbReference type="EMBL" id="MBL3656063.1"/>
    </source>
</evidence>
<dbReference type="PANTHER" id="PTHR38764:SF1">
    <property type="entry name" value="ACYL CARRIER PROTEIN PHOSPHODIESTERASE"/>
    <property type="match status" value="1"/>
</dbReference>
<dbReference type="RefSeq" id="WP_202243844.1">
    <property type="nucleotide sequence ID" value="NZ_JAESIY010000004.1"/>
</dbReference>
<keyword evidence="2" id="KW-0378">Hydrolase</keyword>
<dbReference type="InterPro" id="IPR007431">
    <property type="entry name" value="ACP_PD"/>
</dbReference>
<comment type="caution">
    <text evidence="4">The sequence shown here is derived from an EMBL/GenBank/DDBJ whole genome shotgun (WGS) entry which is preliminary data.</text>
</comment>
<name>A0A937JY35_9BACT</name>
<dbReference type="AlphaFoldDB" id="A0A937JY35"/>
<keyword evidence="3" id="KW-0443">Lipid metabolism</keyword>
<proteinExistence type="predicted"/>
<protein>
    <submittedName>
        <fullName evidence="4">DUF479 domain-containing protein</fullName>
    </submittedName>
</protein>
<gene>
    <name evidence="4" type="ORF">JL102_07980</name>
</gene>
<dbReference type="GO" id="GO:0008770">
    <property type="term" value="F:[acyl-carrier-protein] phosphodiesterase activity"/>
    <property type="evidence" value="ECO:0007669"/>
    <property type="project" value="InterPro"/>
</dbReference>
<evidence type="ECO:0000256" key="3">
    <source>
        <dbReference type="ARBA" id="ARBA00023098"/>
    </source>
</evidence>
<evidence type="ECO:0000313" key="5">
    <source>
        <dbReference type="Proteomes" id="UP000659388"/>
    </source>
</evidence>